<dbReference type="GO" id="GO:0005634">
    <property type="term" value="C:nucleus"/>
    <property type="evidence" value="ECO:0007669"/>
    <property type="project" value="UniProtKB-SubCell"/>
</dbReference>
<organism evidence="7 8">
    <name type="scientific">Brassica cretica</name>
    <name type="common">Mustard</name>
    <dbReference type="NCBI Taxonomy" id="69181"/>
    <lineage>
        <taxon>Eukaryota</taxon>
        <taxon>Viridiplantae</taxon>
        <taxon>Streptophyta</taxon>
        <taxon>Embryophyta</taxon>
        <taxon>Tracheophyta</taxon>
        <taxon>Spermatophyta</taxon>
        <taxon>Magnoliopsida</taxon>
        <taxon>eudicotyledons</taxon>
        <taxon>Gunneridae</taxon>
        <taxon>Pentapetalae</taxon>
        <taxon>rosids</taxon>
        <taxon>malvids</taxon>
        <taxon>Brassicales</taxon>
        <taxon>Brassicaceae</taxon>
        <taxon>Brassiceae</taxon>
        <taxon>Brassica</taxon>
    </lineage>
</organism>
<dbReference type="PANTHER" id="PTHR31674:SF55">
    <property type="entry name" value="TF-B3 DOMAIN-CONTAINING PROTEIN"/>
    <property type="match status" value="1"/>
</dbReference>
<sequence>MYITRGWRRFCRVNGLRAGCFFTFKLIRTGGTLVLRFSSQFDNNFVTLTLKPSNLTSYKLVLPLHFTKRHGINEKTKMTLLDKNGVKWFTNLRSEKTSDRVRLVGGWKEFFEANCVEIGESIVLKLIWEGDKSCTLKFCSKVKHET</sequence>
<comment type="caution">
    <text evidence="7">The sequence shown here is derived from an EMBL/GenBank/DDBJ whole genome shotgun (WGS) entry which is preliminary data.</text>
</comment>
<evidence type="ECO:0000256" key="2">
    <source>
        <dbReference type="ARBA" id="ARBA00023015"/>
    </source>
</evidence>
<evidence type="ECO:0000259" key="6">
    <source>
        <dbReference type="PROSITE" id="PS50863"/>
    </source>
</evidence>
<evidence type="ECO:0000256" key="5">
    <source>
        <dbReference type="ARBA" id="ARBA00023242"/>
    </source>
</evidence>
<dbReference type="SMART" id="SM01019">
    <property type="entry name" value="B3"/>
    <property type="match status" value="1"/>
</dbReference>
<dbReference type="PANTHER" id="PTHR31674">
    <property type="entry name" value="B3 DOMAIN-CONTAINING PROTEIN REM-LIKE 3-RELATED"/>
    <property type="match status" value="1"/>
</dbReference>
<reference evidence="7" key="1">
    <citation type="submission" date="2019-12" db="EMBL/GenBank/DDBJ databases">
        <title>Genome sequencing and annotation of Brassica cretica.</title>
        <authorList>
            <person name="Studholme D.J."/>
            <person name="Sarris P.F."/>
        </authorList>
    </citation>
    <scope>NUCLEOTIDE SEQUENCE</scope>
    <source>
        <strain evidence="7">PFS-001/15</strain>
        <tissue evidence="7">Leaf</tissue>
    </source>
</reference>
<name>A0A8S9IHH6_BRACR</name>
<protein>
    <recommendedName>
        <fullName evidence="6">TF-B3 domain-containing protein</fullName>
    </recommendedName>
</protein>
<feature type="domain" description="TF-B3" evidence="6">
    <location>
        <begin position="1"/>
        <end position="40"/>
    </location>
</feature>
<evidence type="ECO:0000313" key="7">
    <source>
        <dbReference type="EMBL" id="KAF2568785.1"/>
    </source>
</evidence>
<dbReference type="AlphaFoldDB" id="A0A8S9IHH6"/>
<evidence type="ECO:0000313" key="8">
    <source>
        <dbReference type="Proteomes" id="UP000712281"/>
    </source>
</evidence>
<dbReference type="SUPFAM" id="SSF101936">
    <property type="entry name" value="DNA-binding pseudobarrel domain"/>
    <property type="match status" value="2"/>
</dbReference>
<proteinExistence type="predicted"/>
<dbReference type="Gene3D" id="2.40.330.10">
    <property type="entry name" value="DNA-binding pseudobarrel domain"/>
    <property type="match status" value="2"/>
</dbReference>
<evidence type="ECO:0000256" key="4">
    <source>
        <dbReference type="ARBA" id="ARBA00023163"/>
    </source>
</evidence>
<dbReference type="Pfam" id="PF02362">
    <property type="entry name" value="B3"/>
    <property type="match status" value="2"/>
</dbReference>
<evidence type="ECO:0000256" key="1">
    <source>
        <dbReference type="ARBA" id="ARBA00004123"/>
    </source>
</evidence>
<dbReference type="Proteomes" id="UP000712281">
    <property type="component" value="Unassembled WGS sequence"/>
</dbReference>
<evidence type="ECO:0000256" key="3">
    <source>
        <dbReference type="ARBA" id="ARBA00023125"/>
    </source>
</evidence>
<dbReference type="InterPro" id="IPR015300">
    <property type="entry name" value="DNA-bd_pseudobarrel_sf"/>
</dbReference>
<keyword evidence="2" id="KW-0805">Transcription regulation</keyword>
<gene>
    <name evidence="7" type="ORF">F2Q68_00027423</name>
</gene>
<dbReference type="InterPro" id="IPR039218">
    <property type="entry name" value="REM_fam"/>
</dbReference>
<dbReference type="PROSITE" id="PS50863">
    <property type="entry name" value="B3"/>
    <property type="match status" value="2"/>
</dbReference>
<keyword evidence="4" id="KW-0804">Transcription</keyword>
<comment type="subcellular location">
    <subcellularLocation>
        <location evidence="1">Nucleus</location>
    </subcellularLocation>
</comment>
<dbReference type="InterPro" id="IPR003340">
    <property type="entry name" value="B3_DNA-bd"/>
</dbReference>
<feature type="domain" description="TF-B3" evidence="6">
    <location>
        <begin position="45"/>
        <end position="142"/>
    </location>
</feature>
<dbReference type="EMBL" id="QGKW02001911">
    <property type="protein sequence ID" value="KAF2568785.1"/>
    <property type="molecule type" value="Genomic_DNA"/>
</dbReference>
<accession>A0A8S9IHH6</accession>
<dbReference type="GO" id="GO:0003677">
    <property type="term" value="F:DNA binding"/>
    <property type="evidence" value="ECO:0007669"/>
    <property type="project" value="UniProtKB-KW"/>
</dbReference>
<keyword evidence="5" id="KW-0539">Nucleus</keyword>
<dbReference type="CDD" id="cd10017">
    <property type="entry name" value="B3_DNA"/>
    <property type="match status" value="2"/>
</dbReference>
<keyword evidence="3" id="KW-0238">DNA-binding</keyword>